<dbReference type="InterPro" id="IPR048020">
    <property type="entry name" value="Transpos_IS3"/>
</dbReference>
<dbReference type="GO" id="GO:0015074">
    <property type="term" value="P:DNA integration"/>
    <property type="evidence" value="ECO:0007669"/>
    <property type="project" value="InterPro"/>
</dbReference>
<dbReference type="HOGENOM" id="CLU_027402_31_0_10"/>
<dbReference type="PANTHER" id="PTHR47515:SF2">
    <property type="entry name" value="INTEGRASE CORE DOMAIN PROTEIN"/>
    <property type="match status" value="1"/>
</dbReference>
<dbReference type="InterPro" id="IPR036397">
    <property type="entry name" value="RNaseH_sf"/>
</dbReference>
<name>E4RWL1_LEAB4</name>
<dbReference type="KEGG" id="lby:Lbys_3294"/>
<dbReference type="InterPro" id="IPR012337">
    <property type="entry name" value="RNaseH-like_sf"/>
</dbReference>
<dbReference type="Gene3D" id="3.30.420.10">
    <property type="entry name" value="Ribonuclease H-like superfamily/Ribonuclease H"/>
    <property type="match status" value="1"/>
</dbReference>
<dbReference type="InterPro" id="IPR001584">
    <property type="entry name" value="Integrase_cat-core"/>
</dbReference>
<reference evidence="2 3" key="2">
    <citation type="journal article" date="2011" name="Stand. Genomic Sci.">
        <title>Complete genome sequence of Leadbetterella byssophila type strain (4M15).</title>
        <authorList>
            <person name="Abt B."/>
            <person name="Teshima H."/>
            <person name="Lucas S."/>
            <person name="Lapidus A."/>
            <person name="Del Rio T.G."/>
            <person name="Nolan M."/>
            <person name="Tice H."/>
            <person name="Cheng J.F."/>
            <person name="Pitluck S."/>
            <person name="Liolios K."/>
            <person name="Pagani I."/>
            <person name="Ivanova N."/>
            <person name="Mavromatis K."/>
            <person name="Pati A."/>
            <person name="Tapia R."/>
            <person name="Han C."/>
            <person name="Goodwin L."/>
            <person name="Chen A."/>
            <person name="Palaniappan K."/>
            <person name="Land M."/>
            <person name="Hauser L."/>
            <person name="Chang Y.J."/>
            <person name="Jeffries C.D."/>
            <person name="Rohde M."/>
            <person name="Goker M."/>
            <person name="Tindall B.J."/>
            <person name="Detter J.C."/>
            <person name="Woyke T."/>
            <person name="Bristow J."/>
            <person name="Eisen J.A."/>
            <person name="Markowitz V."/>
            <person name="Hugenholtz P."/>
            <person name="Klenk H.P."/>
            <person name="Kyrpides N.C."/>
        </authorList>
    </citation>
    <scope>NUCLEOTIDE SEQUENCE [LARGE SCALE GENOMIC DNA]</scope>
    <source>
        <strain evidence="3">DSM 17132 / JCM 16389 / KACC 11308 / NBRC 106382 / 4M15</strain>
    </source>
</reference>
<dbReference type="PROSITE" id="PS50994">
    <property type="entry name" value="INTEGRASE"/>
    <property type="match status" value="1"/>
</dbReference>
<accession>E4RWL1</accession>
<gene>
    <name evidence="2" type="ordered locus">Lbys_3294</name>
</gene>
<dbReference type="AlphaFoldDB" id="E4RWL1"/>
<evidence type="ECO:0000313" key="3">
    <source>
        <dbReference type="Proteomes" id="UP000007435"/>
    </source>
</evidence>
<dbReference type="EMBL" id="CP002305">
    <property type="protein sequence ID" value="ADQ18951.1"/>
    <property type="molecule type" value="Genomic_DNA"/>
</dbReference>
<protein>
    <submittedName>
        <fullName evidence="2">Integrase catalytic region</fullName>
    </submittedName>
</protein>
<sequence length="279" mass="32559">MSIQKACKIMDLSRSVYYYSSVKDDTEVRGKLLGLAENHPKEGQDKMYQRIRNQGLKWNYKRVRRIYLLLGLNLRQKTRKRLPARVKVPLIQPEGINHTWSMDFMHDVLGNGRKIRILNIIDDYNREALAVEAHFSIQSNMVVQSLEDLIAYRGKPTQIRVDNGPEYIANVLADWCRENDIRLLYIQPGKPFQNGYIERFNRTFRESILDAYVFENIHQVRILAEEFMKDYNTQRPHESLGGFTPEKFKNLSTSFPAGGASSPCWKNNKSISLFNYSMS</sequence>
<evidence type="ECO:0000313" key="2">
    <source>
        <dbReference type="EMBL" id="ADQ18951.1"/>
    </source>
</evidence>
<keyword evidence="3" id="KW-1185">Reference proteome</keyword>
<proteinExistence type="predicted"/>
<dbReference type="STRING" id="649349.Lbys_3294"/>
<dbReference type="Pfam" id="PF13683">
    <property type="entry name" value="rve_3"/>
    <property type="match status" value="1"/>
</dbReference>
<dbReference type="PANTHER" id="PTHR47515">
    <property type="entry name" value="LOW CALCIUM RESPONSE LOCUS PROTEIN T"/>
    <property type="match status" value="1"/>
</dbReference>
<feature type="domain" description="Integrase catalytic" evidence="1">
    <location>
        <begin position="89"/>
        <end position="253"/>
    </location>
</feature>
<evidence type="ECO:0000259" key="1">
    <source>
        <dbReference type="PROSITE" id="PS50994"/>
    </source>
</evidence>
<dbReference type="Proteomes" id="UP000007435">
    <property type="component" value="Chromosome"/>
</dbReference>
<reference key="1">
    <citation type="submission" date="2010-11" db="EMBL/GenBank/DDBJ databases">
        <title>The complete genome of Leadbetterella byssophila DSM 17132.</title>
        <authorList>
            <consortium name="US DOE Joint Genome Institute (JGI-PGF)"/>
            <person name="Lucas S."/>
            <person name="Copeland A."/>
            <person name="Lapidus A."/>
            <person name="Glavina del Rio T."/>
            <person name="Dalin E."/>
            <person name="Tice H."/>
            <person name="Bruce D."/>
            <person name="Goodwin L."/>
            <person name="Pitluck S."/>
            <person name="Kyrpides N."/>
            <person name="Mavromatis K."/>
            <person name="Ivanova N."/>
            <person name="Teshima H."/>
            <person name="Brettin T."/>
            <person name="Detter J.C."/>
            <person name="Han C."/>
            <person name="Tapia R."/>
            <person name="Land M."/>
            <person name="Hauser L."/>
            <person name="Markowitz V."/>
            <person name="Cheng J.-F."/>
            <person name="Hugenholtz P."/>
            <person name="Woyke T."/>
            <person name="Wu D."/>
            <person name="Tindall B."/>
            <person name="Pomrenke H.G."/>
            <person name="Brambilla E."/>
            <person name="Klenk H.-P."/>
            <person name="Eisen J.A."/>
        </authorList>
    </citation>
    <scope>NUCLEOTIDE SEQUENCE [LARGE SCALE GENOMIC DNA]</scope>
    <source>
        <strain>DSM 17132</strain>
    </source>
</reference>
<dbReference type="NCBIfam" id="NF033516">
    <property type="entry name" value="transpos_IS3"/>
    <property type="match status" value="1"/>
</dbReference>
<dbReference type="SUPFAM" id="SSF53098">
    <property type="entry name" value="Ribonuclease H-like"/>
    <property type="match status" value="1"/>
</dbReference>
<dbReference type="GO" id="GO:0003676">
    <property type="term" value="F:nucleic acid binding"/>
    <property type="evidence" value="ECO:0007669"/>
    <property type="project" value="InterPro"/>
</dbReference>
<dbReference type="eggNOG" id="COG2801">
    <property type="taxonomic scope" value="Bacteria"/>
</dbReference>
<organism evidence="2 3">
    <name type="scientific">Leadbetterella byssophila (strain DSM 17132 / JCM 16389 / KACC 11308 / NBRC 106382 / 4M15)</name>
    <dbReference type="NCBI Taxonomy" id="649349"/>
    <lineage>
        <taxon>Bacteria</taxon>
        <taxon>Pseudomonadati</taxon>
        <taxon>Bacteroidota</taxon>
        <taxon>Cytophagia</taxon>
        <taxon>Cytophagales</taxon>
        <taxon>Leadbetterellaceae</taxon>
        <taxon>Leadbetterella</taxon>
    </lineage>
</organism>